<reference evidence="5" key="1">
    <citation type="journal article" date="2019" name="Int. J. Syst. Evol. Microbiol.">
        <title>The Global Catalogue of Microorganisms (GCM) 10K type strain sequencing project: providing services to taxonomists for standard genome sequencing and annotation.</title>
        <authorList>
            <consortium name="The Broad Institute Genomics Platform"/>
            <consortium name="The Broad Institute Genome Sequencing Center for Infectious Disease"/>
            <person name="Wu L."/>
            <person name="Ma J."/>
        </authorList>
    </citation>
    <scope>NUCLEOTIDE SEQUENCE [LARGE SCALE GENOMIC DNA]</scope>
    <source>
        <strain evidence="5">CGMCC 4.7466</strain>
    </source>
</reference>
<dbReference type="InterPro" id="IPR000086">
    <property type="entry name" value="NUDIX_hydrolase_dom"/>
</dbReference>
<sequence length="167" mass="19776">MANIKKEIEDKFGNRLRARVNGILMEDEKILMIKHRMGDDRVFWNVPGGGMHYGKNAEQNLIREFYEETGLNIAIRQYLFVHEFLQPPLHAIELFFEVKRKGGKLYRGIDPEMHPDLQVIEDIQFLDISQINQIPNEDKHAVFWGIKSINDIRIWKGYFNFENKCIK</sequence>
<feature type="domain" description="Nudix hydrolase" evidence="3">
    <location>
        <begin position="15"/>
        <end position="147"/>
    </location>
</feature>
<dbReference type="RefSeq" id="WP_377066948.1">
    <property type="nucleotide sequence ID" value="NZ_JBHSJJ010000012.1"/>
</dbReference>
<dbReference type="InterPro" id="IPR015797">
    <property type="entry name" value="NUDIX_hydrolase-like_dom_sf"/>
</dbReference>
<name>A0ABV9T4X6_9BACT</name>
<gene>
    <name evidence="4" type="ORF">ACFPFU_18830</name>
</gene>
<evidence type="ECO:0000313" key="5">
    <source>
        <dbReference type="Proteomes" id="UP001595818"/>
    </source>
</evidence>
<evidence type="ECO:0000256" key="1">
    <source>
        <dbReference type="ARBA" id="ARBA00001946"/>
    </source>
</evidence>
<dbReference type="InterPro" id="IPR020476">
    <property type="entry name" value="Nudix_hydrolase"/>
</dbReference>
<dbReference type="SUPFAM" id="SSF55811">
    <property type="entry name" value="Nudix"/>
    <property type="match status" value="1"/>
</dbReference>
<evidence type="ECO:0000259" key="3">
    <source>
        <dbReference type="PROSITE" id="PS51462"/>
    </source>
</evidence>
<evidence type="ECO:0000256" key="2">
    <source>
        <dbReference type="ARBA" id="ARBA00022801"/>
    </source>
</evidence>
<comment type="caution">
    <text evidence="4">The sequence shown here is derived from an EMBL/GenBank/DDBJ whole genome shotgun (WGS) entry which is preliminary data.</text>
</comment>
<dbReference type="Proteomes" id="UP001595818">
    <property type="component" value="Unassembled WGS sequence"/>
</dbReference>
<organism evidence="4 5">
    <name type="scientific">Negadavirga shengliensis</name>
    <dbReference type="NCBI Taxonomy" id="1389218"/>
    <lineage>
        <taxon>Bacteria</taxon>
        <taxon>Pseudomonadati</taxon>
        <taxon>Bacteroidota</taxon>
        <taxon>Cytophagia</taxon>
        <taxon>Cytophagales</taxon>
        <taxon>Cyclobacteriaceae</taxon>
        <taxon>Negadavirga</taxon>
    </lineage>
</organism>
<dbReference type="Pfam" id="PF00293">
    <property type="entry name" value="NUDIX"/>
    <property type="match status" value="1"/>
</dbReference>
<keyword evidence="2" id="KW-0378">Hydrolase</keyword>
<dbReference type="CDD" id="cd18880">
    <property type="entry name" value="NUDIX_ADPRase"/>
    <property type="match status" value="1"/>
</dbReference>
<dbReference type="PANTHER" id="PTHR43046:SF14">
    <property type="entry name" value="MUTT_NUDIX FAMILY PROTEIN"/>
    <property type="match status" value="1"/>
</dbReference>
<dbReference type="PANTHER" id="PTHR43046">
    <property type="entry name" value="GDP-MANNOSE MANNOSYL HYDROLASE"/>
    <property type="match status" value="1"/>
</dbReference>
<comment type="cofactor">
    <cofactor evidence="1">
        <name>Mg(2+)</name>
        <dbReference type="ChEBI" id="CHEBI:18420"/>
    </cofactor>
</comment>
<protein>
    <submittedName>
        <fullName evidence="4">NUDIX domain-containing protein</fullName>
    </submittedName>
</protein>
<accession>A0ABV9T4X6</accession>
<dbReference type="EMBL" id="JBHSJJ010000012">
    <property type="protein sequence ID" value="MFC4873765.1"/>
    <property type="molecule type" value="Genomic_DNA"/>
</dbReference>
<evidence type="ECO:0000313" key="4">
    <source>
        <dbReference type="EMBL" id="MFC4873765.1"/>
    </source>
</evidence>
<dbReference type="PROSITE" id="PS51462">
    <property type="entry name" value="NUDIX"/>
    <property type="match status" value="1"/>
</dbReference>
<proteinExistence type="predicted"/>
<keyword evidence="5" id="KW-1185">Reference proteome</keyword>
<dbReference type="Gene3D" id="3.90.79.10">
    <property type="entry name" value="Nucleoside Triphosphate Pyrophosphohydrolase"/>
    <property type="match status" value="1"/>
</dbReference>
<dbReference type="PRINTS" id="PR00502">
    <property type="entry name" value="NUDIXFAMILY"/>
</dbReference>